<keyword evidence="4" id="KW-0479">Metal-binding</keyword>
<dbReference type="SUPFAM" id="SSF55124">
    <property type="entry name" value="Nitrite/Sulfite reductase N-terminal domain-like"/>
    <property type="match status" value="1"/>
</dbReference>
<dbReference type="Gene3D" id="3.30.70.20">
    <property type="match status" value="1"/>
</dbReference>
<dbReference type="PRINTS" id="PR00397">
    <property type="entry name" value="SIROHAEM"/>
</dbReference>
<evidence type="ECO:0000256" key="2">
    <source>
        <dbReference type="ARBA" id="ARBA00022485"/>
    </source>
</evidence>
<dbReference type="GO" id="GO:0050311">
    <property type="term" value="F:sulfite reductase (ferredoxin) activity"/>
    <property type="evidence" value="ECO:0007669"/>
    <property type="project" value="TreeGrafter"/>
</dbReference>
<dbReference type="AlphaFoldDB" id="C0GFW9"/>
<evidence type="ECO:0000313" key="10">
    <source>
        <dbReference type="Proteomes" id="UP000006443"/>
    </source>
</evidence>
<dbReference type="RefSeq" id="WP_008516083.1">
    <property type="nucleotide sequence ID" value="NZ_ACJM01000006.1"/>
</dbReference>
<dbReference type="SUPFAM" id="SSF56014">
    <property type="entry name" value="Nitrite and sulphite reductase 4Fe-4S domain-like"/>
    <property type="match status" value="1"/>
</dbReference>
<dbReference type="SUPFAM" id="SSF54862">
    <property type="entry name" value="4Fe-4S ferredoxins"/>
    <property type="match status" value="1"/>
</dbReference>
<comment type="similarity">
    <text evidence="1">Belongs to the nitrite and sulfite reductase 4Fe-4S domain family.</text>
</comment>
<evidence type="ECO:0000256" key="4">
    <source>
        <dbReference type="ARBA" id="ARBA00022723"/>
    </source>
</evidence>
<dbReference type="InterPro" id="IPR045854">
    <property type="entry name" value="NO2/SO3_Rdtase_4Fe4S_sf"/>
</dbReference>
<sequence length="285" mass="31381">MEMNIAELKKGGFMKQIQKDYFAVRLRVAGGNLTLEQLATIQEVAQKYGQGYVHITTRQGMEIPFVHFDNLDAVREELLAGGVKMGVCGGTVRGIYACQGSHMCPHGRIDAKELSAQLDEKFFAAPTPGKFKIGVTGCPRSCAKPQENDFGFIGVIKPKFKQNDCISCGLCADTCPSGAITMEDGYPAIDREKCIHCGECVAVCPTEAWQVGERGVRVLAGGRIGQDPKLGKTVIDFLSLDKIPAVIEASIEFYREHGETKERFGRVIERIGWDRYQEVIDRAAR</sequence>
<dbReference type="STRING" id="555088.DealDRAFT_1378"/>
<evidence type="ECO:0000259" key="8">
    <source>
        <dbReference type="PROSITE" id="PS51379"/>
    </source>
</evidence>
<dbReference type="InterPro" id="IPR005117">
    <property type="entry name" value="NiRdtase/SiRdtase_haem-b_fer"/>
</dbReference>
<dbReference type="GO" id="GO:0016002">
    <property type="term" value="F:sulfite reductase activity"/>
    <property type="evidence" value="ECO:0007669"/>
    <property type="project" value="TreeGrafter"/>
</dbReference>
<organism evidence="9 10">
    <name type="scientific">Dethiobacter alkaliphilus AHT 1</name>
    <dbReference type="NCBI Taxonomy" id="555088"/>
    <lineage>
        <taxon>Bacteria</taxon>
        <taxon>Bacillati</taxon>
        <taxon>Bacillota</taxon>
        <taxon>Dethiobacteria</taxon>
        <taxon>Dethiobacterales</taxon>
        <taxon>Dethiobacteraceae</taxon>
        <taxon>Dethiobacter</taxon>
    </lineage>
</organism>
<dbReference type="Gene3D" id="3.30.70.3340">
    <property type="match status" value="1"/>
</dbReference>
<evidence type="ECO:0000313" key="9">
    <source>
        <dbReference type="EMBL" id="EEG77658.1"/>
    </source>
</evidence>
<dbReference type="PROSITE" id="PS51379">
    <property type="entry name" value="4FE4S_FER_2"/>
    <property type="match status" value="2"/>
</dbReference>
<dbReference type="Pfam" id="PF00037">
    <property type="entry name" value="Fer4"/>
    <property type="match status" value="2"/>
</dbReference>
<keyword evidence="10" id="KW-1185">Reference proteome</keyword>
<dbReference type="InterPro" id="IPR036136">
    <property type="entry name" value="Nit/Sulf_reduc_fer-like_dom_sf"/>
</dbReference>
<keyword evidence="5" id="KW-0560">Oxidoreductase</keyword>
<dbReference type="Pfam" id="PF01077">
    <property type="entry name" value="NIR_SIR"/>
    <property type="match status" value="1"/>
</dbReference>
<dbReference type="InterPro" id="IPR017900">
    <property type="entry name" value="4Fe4S_Fe_S_CS"/>
</dbReference>
<dbReference type="GO" id="GO:0046872">
    <property type="term" value="F:metal ion binding"/>
    <property type="evidence" value="ECO:0007669"/>
    <property type="project" value="UniProtKB-KW"/>
</dbReference>
<dbReference type="Pfam" id="PF03460">
    <property type="entry name" value="NIR_SIR_ferr"/>
    <property type="match status" value="1"/>
</dbReference>
<dbReference type="InterPro" id="IPR006066">
    <property type="entry name" value="NO2/SO3_Rdtase_FeS/sirohaem_BS"/>
</dbReference>
<evidence type="ECO:0000256" key="7">
    <source>
        <dbReference type="ARBA" id="ARBA00023014"/>
    </source>
</evidence>
<evidence type="ECO:0000256" key="1">
    <source>
        <dbReference type="ARBA" id="ARBA00010429"/>
    </source>
</evidence>
<evidence type="ECO:0000256" key="3">
    <source>
        <dbReference type="ARBA" id="ARBA00022617"/>
    </source>
</evidence>
<proteinExistence type="inferred from homology"/>
<dbReference type="PANTHER" id="PTHR11493:SF54">
    <property type="entry name" value="ANAEROBIC SULFITE REDUCTASE SUBUNIT C"/>
    <property type="match status" value="1"/>
</dbReference>
<protein>
    <submittedName>
        <fullName evidence="9">Nitrite and sulphite reductase 4Fe-4S region</fullName>
    </submittedName>
</protein>
<accession>C0GFW9</accession>
<dbReference type="PROSITE" id="PS00365">
    <property type="entry name" value="NIR_SIR"/>
    <property type="match status" value="1"/>
</dbReference>
<keyword evidence="6" id="KW-0408">Iron</keyword>
<evidence type="ECO:0000256" key="5">
    <source>
        <dbReference type="ARBA" id="ARBA00023002"/>
    </source>
</evidence>
<dbReference type="EMBL" id="ACJM01000006">
    <property type="protein sequence ID" value="EEG77658.1"/>
    <property type="molecule type" value="Genomic_DNA"/>
</dbReference>
<name>C0GFW9_DETAL</name>
<feature type="domain" description="4Fe-4S ferredoxin-type" evidence="8">
    <location>
        <begin position="156"/>
        <end position="184"/>
    </location>
</feature>
<dbReference type="GO" id="GO:0051539">
    <property type="term" value="F:4 iron, 4 sulfur cluster binding"/>
    <property type="evidence" value="ECO:0007669"/>
    <property type="project" value="UniProtKB-KW"/>
</dbReference>
<dbReference type="InterPro" id="IPR017896">
    <property type="entry name" value="4Fe4S_Fe-S-bd"/>
</dbReference>
<dbReference type="Proteomes" id="UP000006443">
    <property type="component" value="Unassembled WGS sequence"/>
</dbReference>
<dbReference type="GO" id="GO:0020037">
    <property type="term" value="F:heme binding"/>
    <property type="evidence" value="ECO:0007669"/>
    <property type="project" value="InterPro"/>
</dbReference>
<comment type="caution">
    <text evidence="9">The sequence shown here is derived from an EMBL/GenBank/DDBJ whole genome shotgun (WGS) entry which is preliminary data.</text>
</comment>
<dbReference type="OrthoDB" id="9800558at2"/>
<keyword evidence="7" id="KW-0411">Iron-sulfur</keyword>
<reference evidence="9 10" key="1">
    <citation type="submission" date="2009-02" db="EMBL/GenBank/DDBJ databases">
        <title>Sequencing of the draft genome and assembly of Dethiobacter alkaliphilus AHT 1.</title>
        <authorList>
            <consortium name="US DOE Joint Genome Institute (JGI-PGF)"/>
            <person name="Lucas S."/>
            <person name="Copeland A."/>
            <person name="Lapidus A."/>
            <person name="Glavina del Rio T."/>
            <person name="Dalin E."/>
            <person name="Tice H."/>
            <person name="Bruce D."/>
            <person name="Goodwin L."/>
            <person name="Pitluck S."/>
            <person name="Larimer F."/>
            <person name="Land M.L."/>
            <person name="Hauser L."/>
            <person name="Muyzer G."/>
        </authorList>
    </citation>
    <scope>NUCLEOTIDE SEQUENCE [LARGE SCALE GENOMIC DNA]</scope>
    <source>
        <strain evidence="9 10">AHT 1</strain>
    </source>
</reference>
<dbReference type="PANTHER" id="PTHR11493">
    <property type="entry name" value="SULFITE REDUCTASE [NADPH] SUBUNIT BETA-RELATED"/>
    <property type="match status" value="1"/>
</dbReference>
<dbReference type="InterPro" id="IPR045169">
    <property type="entry name" value="NO2/SO3_Rdtase_4Fe4S_prot"/>
</dbReference>
<dbReference type="InterPro" id="IPR006067">
    <property type="entry name" value="NO2/SO3_Rdtase_4Fe4S_dom"/>
</dbReference>
<evidence type="ECO:0000256" key="6">
    <source>
        <dbReference type="ARBA" id="ARBA00023004"/>
    </source>
</evidence>
<feature type="domain" description="4Fe-4S ferredoxin-type" evidence="8">
    <location>
        <begin position="185"/>
        <end position="214"/>
    </location>
</feature>
<keyword evidence="3" id="KW-0349">Heme</keyword>
<gene>
    <name evidence="9" type="ORF">DealDRAFT_1378</name>
</gene>
<dbReference type="GO" id="GO:0000103">
    <property type="term" value="P:sulfate assimilation"/>
    <property type="evidence" value="ECO:0007669"/>
    <property type="project" value="TreeGrafter"/>
</dbReference>
<dbReference type="PROSITE" id="PS00198">
    <property type="entry name" value="4FE4S_FER_1"/>
    <property type="match status" value="1"/>
</dbReference>
<keyword evidence="2" id="KW-0004">4Fe-4S</keyword>
<dbReference type="eggNOG" id="COG2221">
    <property type="taxonomic scope" value="Bacteria"/>
</dbReference>
<dbReference type="Gene3D" id="3.30.413.10">
    <property type="entry name" value="Sulfite Reductase Hemoprotein, domain 1"/>
    <property type="match status" value="1"/>
</dbReference>
<dbReference type="GO" id="GO:0009337">
    <property type="term" value="C:sulfite reductase complex (NADPH)"/>
    <property type="evidence" value="ECO:0007669"/>
    <property type="project" value="TreeGrafter"/>
</dbReference>